<comment type="similarity">
    <text evidence="2">Belongs to the GmhB family.</text>
</comment>
<proteinExistence type="inferred from homology"/>
<dbReference type="RefSeq" id="WP_344632246.1">
    <property type="nucleotide sequence ID" value="NZ_BAAATJ010000018.1"/>
</dbReference>
<dbReference type="NCBIfam" id="TIGR01656">
    <property type="entry name" value="Histidinol-ppas"/>
    <property type="match status" value="1"/>
</dbReference>
<feature type="compositionally biased region" description="Low complexity" evidence="8">
    <location>
        <begin position="201"/>
        <end position="213"/>
    </location>
</feature>
<dbReference type="Gene3D" id="3.40.50.1000">
    <property type="entry name" value="HAD superfamily/HAD-like"/>
    <property type="match status" value="1"/>
</dbReference>
<dbReference type="NCBIfam" id="TIGR01662">
    <property type="entry name" value="HAD-SF-IIIA"/>
    <property type="match status" value="1"/>
</dbReference>
<dbReference type="InterPro" id="IPR036412">
    <property type="entry name" value="HAD-like_sf"/>
</dbReference>
<dbReference type="PANTHER" id="PTHR42891:SF1">
    <property type="entry name" value="D-GLYCERO-BETA-D-MANNO-HEPTOSE-1,7-BISPHOSPHATE 7-PHOSPHATASE"/>
    <property type="match status" value="1"/>
</dbReference>
<dbReference type="EMBL" id="BAAATJ010000018">
    <property type="protein sequence ID" value="GAA2406348.1"/>
    <property type="molecule type" value="Genomic_DNA"/>
</dbReference>
<evidence type="ECO:0000313" key="10">
    <source>
        <dbReference type="Proteomes" id="UP001500058"/>
    </source>
</evidence>
<evidence type="ECO:0000256" key="8">
    <source>
        <dbReference type="SAM" id="MobiDB-lite"/>
    </source>
</evidence>
<reference evidence="10" key="1">
    <citation type="journal article" date="2019" name="Int. J. Syst. Evol. Microbiol.">
        <title>The Global Catalogue of Microorganisms (GCM) 10K type strain sequencing project: providing services to taxonomists for standard genome sequencing and annotation.</title>
        <authorList>
            <consortium name="The Broad Institute Genomics Platform"/>
            <consortium name="The Broad Institute Genome Sequencing Center for Infectious Disease"/>
            <person name="Wu L."/>
            <person name="Ma J."/>
        </authorList>
    </citation>
    <scope>NUCLEOTIDE SEQUENCE [LARGE SCALE GENOMIC DNA]</scope>
    <source>
        <strain evidence="10">JCM 6921</strain>
    </source>
</reference>
<evidence type="ECO:0000256" key="1">
    <source>
        <dbReference type="ARBA" id="ARBA00004496"/>
    </source>
</evidence>
<dbReference type="InterPro" id="IPR004446">
    <property type="entry name" value="Heptose_bisP_phosphatase"/>
</dbReference>
<evidence type="ECO:0000256" key="5">
    <source>
        <dbReference type="ARBA" id="ARBA00022801"/>
    </source>
</evidence>
<name>A0ABP5VLL6_9ACTN</name>
<dbReference type="InterPro" id="IPR006543">
    <property type="entry name" value="Histidinol-phos"/>
</dbReference>
<comment type="caution">
    <text evidence="9">The sequence shown here is derived from an EMBL/GenBank/DDBJ whole genome shotgun (WGS) entry which is preliminary data.</text>
</comment>
<organism evidence="9 10">
    <name type="scientific">Streptomyces glaucosporus</name>
    <dbReference type="NCBI Taxonomy" id="284044"/>
    <lineage>
        <taxon>Bacteria</taxon>
        <taxon>Bacillati</taxon>
        <taxon>Actinomycetota</taxon>
        <taxon>Actinomycetes</taxon>
        <taxon>Kitasatosporales</taxon>
        <taxon>Streptomycetaceae</taxon>
        <taxon>Streptomyces</taxon>
    </lineage>
</organism>
<comment type="subcellular location">
    <subcellularLocation>
        <location evidence="1">Cytoplasm</location>
    </subcellularLocation>
</comment>
<keyword evidence="10" id="KW-1185">Reference proteome</keyword>
<dbReference type="InterPro" id="IPR006549">
    <property type="entry name" value="HAD-SF_hydro_IIIA"/>
</dbReference>
<evidence type="ECO:0000313" key="9">
    <source>
        <dbReference type="EMBL" id="GAA2406348.1"/>
    </source>
</evidence>
<gene>
    <name evidence="9" type="ORF">GCM10010420_37850</name>
</gene>
<dbReference type="Pfam" id="PF00702">
    <property type="entry name" value="Hydrolase"/>
    <property type="match status" value="1"/>
</dbReference>
<keyword evidence="3" id="KW-0963">Cytoplasm</keyword>
<dbReference type="PANTHER" id="PTHR42891">
    <property type="entry name" value="D-GLYCERO-BETA-D-MANNO-HEPTOSE-1,7-BISPHOSPHATE 7-PHOSPHATASE"/>
    <property type="match status" value="1"/>
</dbReference>
<protein>
    <recommendedName>
        <fullName evidence="7">D,D-heptose 1,7-bisphosphate phosphatase</fullName>
    </recommendedName>
</protein>
<keyword evidence="6" id="KW-0119">Carbohydrate metabolism</keyword>
<feature type="region of interest" description="Disordered" evidence="8">
    <location>
        <begin position="173"/>
        <end position="219"/>
    </location>
</feature>
<accession>A0ABP5VLL6</accession>
<dbReference type="Proteomes" id="UP001500058">
    <property type="component" value="Unassembled WGS sequence"/>
</dbReference>
<keyword evidence="5" id="KW-0378">Hydrolase</keyword>
<dbReference type="SUPFAM" id="SSF56784">
    <property type="entry name" value="HAD-like"/>
    <property type="match status" value="1"/>
</dbReference>
<sequence length="219" mass="22180">MTAVRAVLLDRDGTLVEDVPYNGDPALVRPMPGAAEAMALLRSRGVPAAVVTNQSGIARGLIGWDDMTRVHARIDELLGPFHAWAVCPHGPGDGCGCRKPAPGLVLDVARRLGVAPHECAVVGDIGSDVGAARAAGALGVLVPTPVTLPEEVRDAPMVASDLLAAVRIALDGPPGASGRDRAPVSASAGGDPAGERPAGCRPASALARSTARPTARRPS</sequence>
<dbReference type="InterPro" id="IPR023214">
    <property type="entry name" value="HAD_sf"/>
</dbReference>
<evidence type="ECO:0000256" key="6">
    <source>
        <dbReference type="ARBA" id="ARBA00023277"/>
    </source>
</evidence>
<evidence type="ECO:0000256" key="2">
    <source>
        <dbReference type="ARBA" id="ARBA00005628"/>
    </source>
</evidence>
<evidence type="ECO:0000256" key="7">
    <source>
        <dbReference type="ARBA" id="ARBA00031828"/>
    </source>
</evidence>
<keyword evidence="4" id="KW-0479">Metal-binding</keyword>
<evidence type="ECO:0000256" key="4">
    <source>
        <dbReference type="ARBA" id="ARBA00022723"/>
    </source>
</evidence>
<evidence type="ECO:0000256" key="3">
    <source>
        <dbReference type="ARBA" id="ARBA00022490"/>
    </source>
</evidence>